<proteinExistence type="predicted"/>
<evidence type="ECO:0000313" key="7">
    <source>
        <dbReference type="EMBL" id="CAD8777870.1"/>
    </source>
</evidence>
<feature type="compositionally biased region" description="Polar residues" evidence="4">
    <location>
        <begin position="154"/>
        <end position="167"/>
    </location>
</feature>
<dbReference type="PROSITE" id="PS51704">
    <property type="entry name" value="GP_PDE"/>
    <property type="match status" value="1"/>
</dbReference>
<evidence type="ECO:0000256" key="3">
    <source>
        <dbReference type="ARBA" id="ARBA00047512"/>
    </source>
</evidence>
<dbReference type="PANTHER" id="PTHR47449">
    <property type="entry name" value="GLYCEROPHOSPHODIESTER PHOSPHODIESTERASE GDPD4"/>
    <property type="match status" value="1"/>
</dbReference>
<dbReference type="EC" id="3.1.4.46" evidence="1"/>
<evidence type="ECO:0000259" key="6">
    <source>
        <dbReference type="PROSITE" id="PS51704"/>
    </source>
</evidence>
<keyword evidence="5" id="KW-0812">Transmembrane</keyword>
<dbReference type="PANTHER" id="PTHR47449:SF2">
    <property type="entry name" value="GLYCEROPHOSPHODIESTER PHOSPHODIESTERASE GDPD4"/>
    <property type="match status" value="1"/>
</dbReference>
<name>A0A7S0V1P6_9CHLO</name>
<organism evidence="7">
    <name type="scientific">Polytomella parva</name>
    <dbReference type="NCBI Taxonomy" id="51329"/>
    <lineage>
        <taxon>Eukaryota</taxon>
        <taxon>Viridiplantae</taxon>
        <taxon>Chlorophyta</taxon>
        <taxon>core chlorophytes</taxon>
        <taxon>Chlorophyceae</taxon>
        <taxon>CS clade</taxon>
        <taxon>Chlamydomonadales</taxon>
        <taxon>Chlamydomonadaceae</taxon>
        <taxon>Polytomella</taxon>
    </lineage>
</organism>
<dbReference type="EMBL" id="HBFM01020469">
    <property type="protein sequence ID" value="CAD8777870.1"/>
    <property type="molecule type" value="Transcribed_RNA"/>
</dbReference>
<protein>
    <recommendedName>
        <fullName evidence="1">glycerophosphodiester phosphodiesterase</fullName>
        <ecNumber evidence="1">3.1.4.46</ecNumber>
    </recommendedName>
</protein>
<dbReference type="InterPro" id="IPR044236">
    <property type="entry name" value="GDPD4"/>
</dbReference>
<dbReference type="GO" id="GO:0006629">
    <property type="term" value="P:lipid metabolic process"/>
    <property type="evidence" value="ECO:0007669"/>
    <property type="project" value="InterPro"/>
</dbReference>
<evidence type="ECO:0000256" key="5">
    <source>
        <dbReference type="SAM" id="Phobius"/>
    </source>
</evidence>
<dbReference type="AlphaFoldDB" id="A0A7S0V1P6"/>
<dbReference type="GO" id="GO:0006071">
    <property type="term" value="P:glycerol metabolic process"/>
    <property type="evidence" value="ECO:0007669"/>
    <property type="project" value="UniProtKB-KW"/>
</dbReference>
<keyword evidence="2" id="KW-0319">Glycerol metabolism</keyword>
<gene>
    <name evidence="7" type="ORF">PPAR00522_LOCUS13327</name>
</gene>
<feature type="domain" description="GP-PDE" evidence="6">
    <location>
        <begin position="76"/>
        <end position="374"/>
    </location>
</feature>
<dbReference type="Gene3D" id="3.20.20.190">
    <property type="entry name" value="Phosphatidylinositol (PI) phosphodiesterase"/>
    <property type="match status" value="1"/>
</dbReference>
<dbReference type="CDD" id="cd08556">
    <property type="entry name" value="GDPD"/>
    <property type="match status" value="1"/>
</dbReference>
<dbReference type="Pfam" id="PF03009">
    <property type="entry name" value="GDPD"/>
    <property type="match status" value="1"/>
</dbReference>
<feature type="transmembrane region" description="Helical" evidence="5">
    <location>
        <begin position="20"/>
        <end position="43"/>
    </location>
</feature>
<comment type="catalytic activity">
    <reaction evidence="3">
        <text>a sn-glycero-3-phosphodiester + H2O = an alcohol + sn-glycerol 3-phosphate + H(+)</text>
        <dbReference type="Rhea" id="RHEA:12969"/>
        <dbReference type="ChEBI" id="CHEBI:15377"/>
        <dbReference type="ChEBI" id="CHEBI:15378"/>
        <dbReference type="ChEBI" id="CHEBI:30879"/>
        <dbReference type="ChEBI" id="CHEBI:57597"/>
        <dbReference type="ChEBI" id="CHEBI:83408"/>
        <dbReference type="EC" id="3.1.4.46"/>
    </reaction>
</comment>
<evidence type="ECO:0000256" key="4">
    <source>
        <dbReference type="SAM" id="MobiDB-lite"/>
    </source>
</evidence>
<keyword evidence="5" id="KW-0472">Membrane</keyword>
<evidence type="ECO:0000256" key="2">
    <source>
        <dbReference type="ARBA" id="ARBA00022798"/>
    </source>
</evidence>
<dbReference type="InterPro" id="IPR017946">
    <property type="entry name" value="PLC-like_Pdiesterase_TIM-brl"/>
</dbReference>
<keyword evidence="5" id="KW-1133">Transmembrane helix</keyword>
<dbReference type="GO" id="GO:0008889">
    <property type="term" value="F:glycerophosphodiester phosphodiesterase activity"/>
    <property type="evidence" value="ECO:0007669"/>
    <property type="project" value="UniProtKB-EC"/>
</dbReference>
<dbReference type="SUPFAM" id="SSF51695">
    <property type="entry name" value="PLC-like phosphodiesterases"/>
    <property type="match status" value="1"/>
</dbReference>
<evidence type="ECO:0000256" key="1">
    <source>
        <dbReference type="ARBA" id="ARBA00012247"/>
    </source>
</evidence>
<feature type="region of interest" description="Disordered" evidence="4">
    <location>
        <begin position="154"/>
        <end position="174"/>
    </location>
</feature>
<sequence length="381" mass="43048">MMKKSGRFQQFSTAKGVSRLQRYLFVILMVVICMSFYGNYLFLKILPSNKTSNESNGYDSVQNHPTRHFCQRKVPTFVCAHGGHTLHAPPNTRKSFDDALALGVDCVEIDVALTKDRQLVVLHERELRHLLHLRDLELQAVIDADINRRAHSSPISQHRNVTQSHNAFSPPPSSPFSSIHFSAQPLGQERISKAQVGDFLLEDLRTLKWELGERVLKVEEAVRQTMQDALITLDLKTYNHPVSGKPQDVPELAEAVMKLLYVTQCADCLVWAKDDGLVQLLKRLSPGQMMGHIAMNCTKDSSALHMDDIFRIQNTEVIGMHYDMVDEVVVRQIQNKGKVLYTWTVNSGEALEKVLSAGVDAIVTNHPVETQVIIDEWLTRC</sequence>
<accession>A0A7S0V1P6</accession>
<reference evidence="7" key="1">
    <citation type="submission" date="2021-01" db="EMBL/GenBank/DDBJ databases">
        <authorList>
            <person name="Corre E."/>
            <person name="Pelletier E."/>
            <person name="Niang G."/>
            <person name="Scheremetjew M."/>
            <person name="Finn R."/>
            <person name="Kale V."/>
            <person name="Holt S."/>
            <person name="Cochrane G."/>
            <person name="Meng A."/>
            <person name="Brown T."/>
            <person name="Cohen L."/>
        </authorList>
    </citation>
    <scope>NUCLEOTIDE SEQUENCE</scope>
    <source>
        <strain evidence="7">SAG 63-3</strain>
    </source>
</reference>
<dbReference type="InterPro" id="IPR030395">
    <property type="entry name" value="GP_PDE_dom"/>
</dbReference>